<dbReference type="Proteomes" id="UP001501624">
    <property type="component" value="Unassembled WGS sequence"/>
</dbReference>
<evidence type="ECO:0000313" key="1">
    <source>
        <dbReference type="EMBL" id="GAA3811389.1"/>
    </source>
</evidence>
<sequence length="110" mass="12133">MLAIRSESTFRLMKFLPSGIPLRSMGVEGGQSARALVVAVPVITVNPVPIAHMRYPNPFCGRTPRPPETMPGAKARHHKGREFWHGSAHCVILKQQISALARLERAANQE</sequence>
<reference evidence="2" key="1">
    <citation type="journal article" date="2019" name="Int. J. Syst. Evol. Microbiol.">
        <title>The Global Catalogue of Microorganisms (GCM) 10K type strain sequencing project: providing services to taxonomists for standard genome sequencing and annotation.</title>
        <authorList>
            <consortium name="The Broad Institute Genomics Platform"/>
            <consortium name="The Broad Institute Genome Sequencing Center for Infectious Disease"/>
            <person name="Wu L."/>
            <person name="Ma J."/>
        </authorList>
    </citation>
    <scope>NUCLEOTIDE SEQUENCE [LARGE SCALE GENOMIC DNA]</scope>
    <source>
        <strain evidence="2">JCM 17017</strain>
    </source>
</reference>
<keyword evidence="2" id="KW-1185">Reference proteome</keyword>
<organism evidence="1 2">
    <name type="scientific">Amycolatopsis tucumanensis</name>
    <dbReference type="NCBI Taxonomy" id="401106"/>
    <lineage>
        <taxon>Bacteria</taxon>
        <taxon>Bacillati</taxon>
        <taxon>Actinomycetota</taxon>
        <taxon>Actinomycetes</taxon>
        <taxon>Pseudonocardiales</taxon>
        <taxon>Pseudonocardiaceae</taxon>
        <taxon>Amycolatopsis</taxon>
    </lineage>
</organism>
<protein>
    <submittedName>
        <fullName evidence="1">Uncharacterized protein</fullName>
    </submittedName>
</protein>
<name>A0ABP7I625_9PSEU</name>
<accession>A0ABP7I625</accession>
<dbReference type="EMBL" id="BAABCM010000003">
    <property type="protein sequence ID" value="GAA3811389.1"/>
    <property type="molecule type" value="Genomic_DNA"/>
</dbReference>
<comment type="caution">
    <text evidence="1">The sequence shown here is derived from an EMBL/GenBank/DDBJ whole genome shotgun (WGS) entry which is preliminary data.</text>
</comment>
<gene>
    <name evidence="1" type="ORF">GCM10022380_31500</name>
</gene>
<proteinExistence type="predicted"/>
<evidence type="ECO:0000313" key="2">
    <source>
        <dbReference type="Proteomes" id="UP001501624"/>
    </source>
</evidence>